<protein>
    <recommendedName>
        <fullName evidence="8">Ancillary SecYEG translocon subunit</fullName>
    </recommendedName>
</protein>
<evidence type="ECO:0000256" key="5">
    <source>
        <dbReference type="ARBA" id="ARBA00023136"/>
    </source>
</evidence>
<dbReference type="EMBL" id="VMKP01000002">
    <property type="protein sequence ID" value="TVO65466.1"/>
    <property type="molecule type" value="Genomic_DNA"/>
</dbReference>
<evidence type="ECO:0000256" key="1">
    <source>
        <dbReference type="ARBA" id="ARBA00004401"/>
    </source>
</evidence>
<dbReference type="Proteomes" id="UP000316688">
    <property type="component" value="Unassembled WGS sequence"/>
</dbReference>
<comment type="caution">
    <text evidence="11">The sequence shown here is derived from an EMBL/GenBank/DDBJ whole genome shotgun (WGS) entry which is preliminary data.</text>
</comment>
<dbReference type="InterPro" id="IPR018704">
    <property type="entry name" value="SecYEG/CpoB_TPR"/>
</dbReference>
<keyword evidence="5 9" id="KW-0472">Membrane</keyword>
<dbReference type="GO" id="GO:0005886">
    <property type="term" value="C:plasma membrane"/>
    <property type="evidence" value="ECO:0007669"/>
    <property type="project" value="UniProtKB-SubCell"/>
</dbReference>
<organism evidence="11 12">
    <name type="scientific">Spiribacter aquaticus</name>
    <dbReference type="NCBI Taxonomy" id="1935996"/>
    <lineage>
        <taxon>Bacteria</taxon>
        <taxon>Pseudomonadati</taxon>
        <taxon>Pseudomonadota</taxon>
        <taxon>Gammaproteobacteria</taxon>
        <taxon>Chromatiales</taxon>
        <taxon>Ectothiorhodospiraceae</taxon>
        <taxon>Spiribacter</taxon>
    </lineage>
</organism>
<keyword evidence="3 9" id="KW-0812">Transmembrane</keyword>
<evidence type="ECO:0000256" key="8">
    <source>
        <dbReference type="ARBA" id="ARBA00024235"/>
    </source>
</evidence>
<dbReference type="PIRSF" id="PIRSF006170">
    <property type="entry name" value="YfgM"/>
    <property type="match status" value="1"/>
</dbReference>
<feature type="transmembrane region" description="Helical" evidence="9">
    <location>
        <begin position="19"/>
        <end position="37"/>
    </location>
</feature>
<gene>
    <name evidence="11" type="ORF">FPL11_05145</name>
</gene>
<evidence type="ECO:0000259" key="10">
    <source>
        <dbReference type="Pfam" id="PF09976"/>
    </source>
</evidence>
<reference evidence="11 12" key="1">
    <citation type="submission" date="2019-07" db="EMBL/GenBank/DDBJ databases">
        <title>Reclasification of Spiribacter aquaticus.</title>
        <authorList>
            <person name="Leon M.J."/>
            <person name="Sanchez-Porro C."/>
            <person name="Ventosa A."/>
        </authorList>
    </citation>
    <scope>NUCLEOTIDE SEQUENCE [LARGE SCALE GENOMIC DNA]</scope>
    <source>
        <strain evidence="11 12">SP30</strain>
    </source>
</reference>
<evidence type="ECO:0000256" key="6">
    <source>
        <dbReference type="ARBA" id="ARBA00023186"/>
    </source>
</evidence>
<comment type="similarity">
    <text evidence="7">Belongs to the YfgM family.</text>
</comment>
<dbReference type="GO" id="GO:0044877">
    <property type="term" value="F:protein-containing complex binding"/>
    <property type="evidence" value="ECO:0007669"/>
    <property type="project" value="InterPro"/>
</dbReference>
<dbReference type="AlphaFoldDB" id="A0A557RK37"/>
<evidence type="ECO:0000256" key="2">
    <source>
        <dbReference type="ARBA" id="ARBA00022475"/>
    </source>
</evidence>
<feature type="domain" description="Ancillary SecYEG translocon subunit/Cell division coordinator CpoB TPR" evidence="10">
    <location>
        <begin position="13"/>
        <end position="204"/>
    </location>
</feature>
<evidence type="ECO:0000256" key="9">
    <source>
        <dbReference type="SAM" id="Phobius"/>
    </source>
</evidence>
<evidence type="ECO:0000256" key="4">
    <source>
        <dbReference type="ARBA" id="ARBA00022989"/>
    </source>
</evidence>
<keyword evidence="2" id="KW-1003">Cell membrane</keyword>
<dbReference type="PANTHER" id="PTHR38035:SF1">
    <property type="entry name" value="ANCILLARY SECYEG TRANSLOCON SUBUNIT"/>
    <property type="match status" value="1"/>
</dbReference>
<keyword evidence="4 9" id="KW-1133">Transmembrane helix</keyword>
<keyword evidence="6" id="KW-0143">Chaperone</keyword>
<dbReference type="PANTHER" id="PTHR38035">
    <property type="entry name" value="UPF0070 PROTEIN YFGM"/>
    <property type="match status" value="1"/>
</dbReference>
<proteinExistence type="inferred from homology"/>
<evidence type="ECO:0000313" key="12">
    <source>
        <dbReference type="Proteomes" id="UP000316688"/>
    </source>
</evidence>
<keyword evidence="12" id="KW-1185">Reference proteome</keyword>
<dbReference type="RefSeq" id="WP_144347695.1">
    <property type="nucleotide sequence ID" value="NZ_VMKP01000002.1"/>
</dbReference>
<name>A0A557RK37_9GAMM</name>
<accession>A0A557RK37</accession>
<dbReference type="Gene3D" id="1.25.40.10">
    <property type="entry name" value="Tetratricopeptide repeat domain"/>
    <property type="match status" value="1"/>
</dbReference>
<dbReference type="InterPro" id="IPR026039">
    <property type="entry name" value="YfgM"/>
</dbReference>
<dbReference type="SUPFAM" id="SSF48452">
    <property type="entry name" value="TPR-like"/>
    <property type="match status" value="1"/>
</dbReference>
<dbReference type="InterPro" id="IPR011990">
    <property type="entry name" value="TPR-like_helical_dom_sf"/>
</dbReference>
<evidence type="ECO:0000256" key="7">
    <source>
        <dbReference type="ARBA" id="ARBA00024197"/>
    </source>
</evidence>
<evidence type="ECO:0000313" key="11">
    <source>
        <dbReference type="EMBL" id="TVO65466.1"/>
    </source>
</evidence>
<comment type="subcellular location">
    <subcellularLocation>
        <location evidence="1">Cell membrane</location>
        <topology evidence="1">Single-pass type II membrane protein</topology>
    </subcellularLocation>
</comment>
<evidence type="ECO:0000256" key="3">
    <source>
        <dbReference type="ARBA" id="ARBA00022692"/>
    </source>
</evidence>
<sequence>MAYDDEEQLEAIRDWWHRYGRLVIIAAIAVLAAVLGWQQWTAWQARQAANASADYAAILQALNSDDREAAGNRLRTLREAHADSPYVAMATFAVATAAMDAGNPGRAADALGWVTDQQADSPLAVVARLRQAEALRVEGDRSAALAVLEPLPDGPLRGRFLELQGDLEVAQGNADAAIEAYQQALQAISGQRRSLVEIKLFDLGGAPAS</sequence>
<dbReference type="Pfam" id="PF09976">
    <property type="entry name" value="TPR_21"/>
    <property type="match status" value="1"/>
</dbReference>